<sequence length="101" mass="12077">MTSYIKQIESISGELKRLSSRSKELRERKKDLEVKLLDYMVKRSLEEFNGYKRKKLEPRPRAPRLKKKEKDEIRLRMLEDVGLPDPRGFLEQMIKAESGRQ</sequence>
<evidence type="ECO:0000313" key="2">
    <source>
        <dbReference type="EMBL" id="WNL49882.1"/>
    </source>
</evidence>
<dbReference type="EMBL" id="OR343188">
    <property type="protein sequence ID" value="WNL49882.1"/>
    <property type="molecule type" value="Genomic_DNA"/>
</dbReference>
<accession>A0AA96ELJ7</accession>
<keyword evidence="1" id="KW-0175">Coiled coil</keyword>
<organism evidence="2">
    <name type="scientific">Marseillevirus sp</name>
    <dbReference type="NCBI Taxonomy" id="2809551"/>
    <lineage>
        <taxon>Viruses</taxon>
        <taxon>Varidnaviria</taxon>
        <taxon>Bamfordvirae</taxon>
        <taxon>Nucleocytoviricota</taxon>
        <taxon>Megaviricetes</taxon>
        <taxon>Pimascovirales</taxon>
        <taxon>Pimascovirales incertae sedis</taxon>
        <taxon>Marseilleviridae</taxon>
        <taxon>Marseillevirus</taxon>
    </lineage>
</organism>
<protein>
    <submittedName>
        <fullName evidence="2">Uncharacterized protein</fullName>
    </submittedName>
</protein>
<reference evidence="2" key="1">
    <citation type="submission" date="2023-07" db="EMBL/GenBank/DDBJ databases">
        <authorList>
            <person name="Xia Y."/>
        </authorList>
    </citation>
    <scope>NUCLEOTIDE SEQUENCE</scope>
    <source>
        <strain evidence="2">F</strain>
    </source>
</reference>
<gene>
    <name evidence="2" type="ORF">MarFTMF_366</name>
</gene>
<proteinExistence type="predicted"/>
<feature type="coiled-coil region" evidence="1">
    <location>
        <begin position="8"/>
        <end position="42"/>
    </location>
</feature>
<name>A0AA96ELJ7_9VIRU</name>
<evidence type="ECO:0000256" key="1">
    <source>
        <dbReference type="SAM" id="Coils"/>
    </source>
</evidence>